<protein>
    <recommendedName>
        <fullName evidence="14">Fatty acid desaturase domain-containing protein</fullName>
    </recommendedName>
</protein>
<gene>
    <name evidence="15" type="ORF">RDWZM_006318</name>
</gene>
<evidence type="ECO:0000256" key="11">
    <source>
        <dbReference type="ARBA" id="ARBA00023160"/>
    </source>
</evidence>
<evidence type="ECO:0000256" key="2">
    <source>
        <dbReference type="ARBA" id="ARBA00009295"/>
    </source>
</evidence>
<evidence type="ECO:0000256" key="7">
    <source>
        <dbReference type="ARBA" id="ARBA00023002"/>
    </source>
</evidence>
<evidence type="ECO:0000313" key="15">
    <source>
        <dbReference type="EMBL" id="KAJ6220506.1"/>
    </source>
</evidence>
<keyword evidence="10 13" id="KW-0472">Membrane</keyword>
<dbReference type="GO" id="GO:0006636">
    <property type="term" value="P:unsaturated fatty acid biosynthetic process"/>
    <property type="evidence" value="ECO:0007669"/>
    <property type="project" value="TreeGrafter"/>
</dbReference>
<comment type="caution">
    <text evidence="15">The sequence shown here is derived from an EMBL/GenBank/DDBJ whole genome shotgun (WGS) entry which is preliminary data.</text>
</comment>
<feature type="transmembrane region" description="Helical" evidence="13">
    <location>
        <begin position="110"/>
        <end position="130"/>
    </location>
</feature>
<dbReference type="GO" id="GO:0005789">
    <property type="term" value="C:endoplasmic reticulum membrane"/>
    <property type="evidence" value="ECO:0007669"/>
    <property type="project" value="TreeGrafter"/>
</dbReference>
<name>A0A9Q0RN96_BLOTA</name>
<keyword evidence="5" id="KW-0276">Fatty acid metabolism</keyword>
<keyword evidence="8" id="KW-0408">Iron</keyword>
<keyword evidence="11 12" id="KW-0275">Fatty acid biosynthesis</keyword>
<comment type="subcellular location">
    <subcellularLocation>
        <location evidence="1">Membrane</location>
        <topology evidence="1">Multi-pass membrane protein</topology>
    </subcellularLocation>
</comment>
<sequence length="428" mass="49982">MVIPKNEPREDDPAVYHSTTTTSIEIDSVNAKQCSIDLNGNRFNDTTTKPSDDEVPFALFDVDIQVDHIVESDPEKVYKWNIVWSNVVQILLLHIIAIGGFAFVPTANDYSLIFSYIIIIITMIGVQSGAHRLWTHRSYKANAFLRFILCLCQTIAGQTNIYRWVRDHRVHHKWSETDADPHNSNRGFFFSHVGWLLVKKCPEVYEKGRTIDMSDITADKIVMFQKRFYYPLLIIFWGILPTFIPVLLWNEIVFTSFIVCMMQPYFFTLHTTWMVNSWAHMFGGKPYNTKIGPVEATIRHMMVGEGFHNYHHTYPWDYSASELGASKVFNLATMFINFFAWIGWATELKKVDPETIRKRIQKTGDLSAQYSPNHWLREWVGGLLVSLSPLYIPFLVKYGYLYFAGCLHQQCEPRFSWSYMDYRLFEMY</sequence>
<feature type="transmembrane region" description="Helical" evidence="13">
    <location>
        <begin position="328"/>
        <end position="346"/>
    </location>
</feature>
<accession>A0A9Q0RN96</accession>
<dbReference type="CDD" id="cd03505">
    <property type="entry name" value="Delta9-FADS-like"/>
    <property type="match status" value="1"/>
</dbReference>
<feature type="transmembrane region" description="Helical" evidence="13">
    <location>
        <begin position="379"/>
        <end position="400"/>
    </location>
</feature>
<evidence type="ECO:0000256" key="3">
    <source>
        <dbReference type="ARBA" id="ARBA00022516"/>
    </source>
</evidence>
<evidence type="ECO:0000256" key="9">
    <source>
        <dbReference type="ARBA" id="ARBA00023098"/>
    </source>
</evidence>
<comment type="domain">
    <text evidence="12">The histidine box domains are involved in binding the catalytic metal ions.</text>
</comment>
<feature type="transmembrane region" description="Helical" evidence="13">
    <location>
        <begin position="254"/>
        <end position="275"/>
    </location>
</feature>
<evidence type="ECO:0000256" key="13">
    <source>
        <dbReference type="SAM" id="Phobius"/>
    </source>
</evidence>
<feature type="transmembrane region" description="Helical" evidence="13">
    <location>
        <begin position="228"/>
        <end position="248"/>
    </location>
</feature>
<evidence type="ECO:0000256" key="12">
    <source>
        <dbReference type="RuleBase" id="RU000581"/>
    </source>
</evidence>
<dbReference type="Proteomes" id="UP001142055">
    <property type="component" value="Chromosome 2"/>
</dbReference>
<dbReference type="InterPro" id="IPR005804">
    <property type="entry name" value="FA_desaturase_dom"/>
</dbReference>
<proteinExistence type="inferred from homology"/>
<organism evidence="15 16">
    <name type="scientific">Blomia tropicalis</name>
    <name type="common">Mite</name>
    <dbReference type="NCBI Taxonomy" id="40697"/>
    <lineage>
        <taxon>Eukaryota</taxon>
        <taxon>Metazoa</taxon>
        <taxon>Ecdysozoa</taxon>
        <taxon>Arthropoda</taxon>
        <taxon>Chelicerata</taxon>
        <taxon>Arachnida</taxon>
        <taxon>Acari</taxon>
        <taxon>Acariformes</taxon>
        <taxon>Sarcoptiformes</taxon>
        <taxon>Astigmata</taxon>
        <taxon>Glycyphagoidea</taxon>
        <taxon>Echimyopodidae</taxon>
        <taxon>Blomia</taxon>
    </lineage>
</organism>
<evidence type="ECO:0000259" key="14">
    <source>
        <dbReference type="Pfam" id="PF00487"/>
    </source>
</evidence>
<evidence type="ECO:0000313" key="16">
    <source>
        <dbReference type="Proteomes" id="UP001142055"/>
    </source>
</evidence>
<reference evidence="15" key="1">
    <citation type="submission" date="2022-12" db="EMBL/GenBank/DDBJ databases">
        <title>Genome assemblies of Blomia tropicalis.</title>
        <authorList>
            <person name="Cui Y."/>
        </authorList>
    </citation>
    <scope>NUCLEOTIDE SEQUENCE</scope>
    <source>
        <tissue evidence="15">Adult mites</tissue>
    </source>
</reference>
<dbReference type="OMA" id="WIGWATE"/>
<dbReference type="PANTHER" id="PTHR11351">
    <property type="entry name" value="ACYL-COA DESATURASE"/>
    <property type="match status" value="1"/>
</dbReference>
<evidence type="ECO:0000256" key="5">
    <source>
        <dbReference type="ARBA" id="ARBA00022832"/>
    </source>
</evidence>
<dbReference type="PRINTS" id="PR00075">
    <property type="entry name" value="FACDDSATRASE"/>
</dbReference>
<feature type="domain" description="Fatty acid desaturase" evidence="14">
    <location>
        <begin position="116"/>
        <end position="315"/>
    </location>
</feature>
<evidence type="ECO:0000256" key="6">
    <source>
        <dbReference type="ARBA" id="ARBA00022989"/>
    </source>
</evidence>
<comment type="similarity">
    <text evidence="2 12">Belongs to the fatty acid desaturase type 1 family.</text>
</comment>
<feature type="transmembrane region" description="Helical" evidence="13">
    <location>
        <begin position="82"/>
        <end position="104"/>
    </location>
</feature>
<keyword evidence="16" id="KW-1185">Reference proteome</keyword>
<keyword evidence="4 12" id="KW-0812">Transmembrane</keyword>
<keyword evidence="7 12" id="KW-0560">Oxidoreductase</keyword>
<dbReference type="Pfam" id="PF00487">
    <property type="entry name" value="FA_desaturase"/>
    <property type="match status" value="1"/>
</dbReference>
<dbReference type="GO" id="GO:0005506">
    <property type="term" value="F:iron ion binding"/>
    <property type="evidence" value="ECO:0007669"/>
    <property type="project" value="TreeGrafter"/>
</dbReference>
<comment type="cofactor">
    <cofactor evidence="12">
        <name>Fe(2+)</name>
        <dbReference type="ChEBI" id="CHEBI:29033"/>
    </cofactor>
</comment>
<dbReference type="EMBL" id="JAPWDV010000002">
    <property type="protein sequence ID" value="KAJ6220506.1"/>
    <property type="molecule type" value="Genomic_DNA"/>
</dbReference>
<dbReference type="GO" id="GO:0004768">
    <property type="term" value="F:stearoyl-CoA 9-desaturase activity"/>
    <property type="evidence" value="ECO:0007669"/>
    <property type="project" value="TreeGrafter"/>
</dbReference>
<evidence type="ECO:0000256" key="10">
    <source>
        <dbReference type="ARBA" id="ARBA00023136"/>
    </source>
</evidence>
<dbReference type="PANTHER" id="PTHR11351:SF31">
    <property type="entry name" value="DESATURASE 1, ISOFORM A-RELATED"/>
    <property type="match status" value="1"/>
</dbReference>
<evidence type="ECO:0000256" key="1">
    <source>
        <dbReference type="ARBA" id="ARBA00004141"/>
    </source>
</evidence>
<evidence type="ECO:0000256" key="4">
    <source>
        <dbReference type="ARBA" id="ARBA00022692"/>
    </source>
</evidence>
<evidence type="ECO:0000256" key="8">
    <source>
        <dbReference type="ARBA" id="ARBA00023004"/>
    </source>
</evidence>
<keyword evidence="3 12" id="KW-0444">Lipid biosynthesis</keyword>
<dbReference type="AlphaFoldDB" id="A0A9Q0RN96"/>
<dbReference type="InterPro" id="IPR015876">
    <property type="entry name" value="Acyl-CoA_DS"/>
</dbReference>
<keyword evidence="9" id="KW-0443">Lipid metabolism</keyword>
<keyword evidence="6 13" id="KW-1133">Transmembrane helix</keyword>